<keyword evidence="2" id="KW-1185">Reference proteome</keyword>
<proteinExistence type="predicted"/>
<dbReference type="Proteomes" id="UP001139981">
    <property type="component" value="Unassembled WGS sequence"/>
</dbReference>
<feature type="non-terminal residue" evidence="1">
    <location>
        <position position="134"/>
    </location>
</feature>
<sequence>MFCPPEEIHALNALTIVNHFQQHTLDDVAAMACLGNPVVVFHVDSTRTSLDVFAAYMSSVMENMKVFNVYVWYDSSQFSISDSNGSNDSNDSSCSINNDMDFDMGATFYNHGIRWGYVGGCDSNAIYELHSMAV</sequence>
<protein>
    <submittedName>
        <fullName evidence="1">Uncharacterized protein</fullName>
    </submittedName>
</protein>
<evidence type="ECO:0000313" key="2">
    <source>
        <dbReference type="Proteomes" id="UP001139981"/>
    </source>
</evidence>
<evidence type="ECO:0000313" key="1">
    <source>
        <dbReference type="EMBL" id="KAJ2882456.1"/>
    </source>
</evidence>
<organism evidence="1 2">
    <name type="scientific">Coemansia aciculifera</name>
    <dbReference type="NCBI Taxonomy" id="417176"/>
    <lineage>
        <taxon>Eukaryota</taxon>
        <taxon>Fungi</taxon>
        <taxon>Fungi incertae sedis</taxon>
        <taxon>Zoopagomycota</taxon>
        <taxon>Kickxellomycotina</taxon>
        <taxon>Kickxellomycetes</taxon>
        <taxon>Kickxellales</taxon>
        <taxon>Kickxellaceae</taxon>
        <taxon>Coemansia</taxon>
    </lineage>
</organism>
<accession>A0ACC1LVX8</accession>
<name>A0ACC1LVX8_9FUNG</name>
<reference evidence="1" key="1">
    <citation type="submission" date="2022-07" db="EMBL/GenBank/DDBJ databases">
        <title>Phylogenomic reconstructions and comparative analyses of Kickxellomycotina fungi.</title>
        <authorList>
            <person name="Reynolds N.K."/>
            <person name="Stajich J.E."/>
            <person name="Barry K."/>
            <person name="Grigoriev I.V."/>
            <person name="Crous P."/>
            <person name="Smith M.E."/>
        </authorList>
    </citation>
    <scope>NUCLEOTIDE SEQUENCE</scope>
    <source>
        <strain evidence="1">CBS 190363</strain>
    </source>
</reference>
<dbReference type="EMBL" id="JANBVB010002782">
    <property type="protein sequence ID" value="KAJ2882456.1"/>
    <property type="molecule type" value="Genomic_DNA"/>
</dbReference>
<comment type="caution">
    <text evidence="1">The sequence shown here is derived from an EMBL/GenBank/DDBJ whole genome shotgun (WGS) entry which is preliminary data.</text>
</comment>
<gene>
    <name evidence="1" type="ORF">IWW38_005656</name>
</gene>